<keyword evidence="2" id="KW-1185">Reference proteome</keyword>
<dbReference type="RefSeq" id="WP_207111123.1">
    <property type="nucleotide sequence ID" value="NZ_JAFLWD010000003.1"/>
</dbReference>
<dbReference type="EMBL" id="JAFLWD010000003">
    <property type="protein sequence ID" value="MBO0439014.1"/>
    <property type="molecule type" value="Genomic_DNA"/>
</dbReference>
<dbReference type="PANTHER" id="PTHR36932:SF1">
    <property type="entry name" value="CAPSULAR POLYSACCHARIDE BIOSYNTHESIS PROTEIN"/>
    <property type="match status" value="1"/>
</dbReference>
<dbReference type="PANTHER" id="PTHR36932">
    <property type="entry name" value="CAPSULAR POLYSACCHARIDE BIOSYNTHESIS PROTEIN"/>
    <property type="match status" value="1"/>
</dbReference>
<dbReference type="Gene3D" id="3.30.300.30">
    <property type="match status" value="1"/>
</dbReference>
<evidence type="ECO:0000313" key="2">
    <source>
        <dbReference type="Proteomes" id="UP000664632"/>
    </source>
</evidence>
<organism evidence="1 2">
    <name type="scientific">Candidatus Enterococcus ikei</name>
    <dbReference type="NCBI Taxonomy" id="2815326"/>
    <lineage>
        <taxon>Bacteria</taxon>
        <taxon>Bacillati</taxon>
        <taxon>Bacillota</taxon>
        <taxon>Bacilli</taxon>
        <taxon>Lactobacillales</taxon>
        <taxon>Enterococcaceae</taxon>
        <taxon>Enterococcus</taxon>
    </lineage>
</organism>
<dbReference type="Proteomes" id="UP000664632">
    <property type="component" value="Unassembled WGS sequence"/>
</dbReference>
<dbReference type="InterPro" id="IPR053158">
    <property type="entry name" value="CapK_Type1_Caps_Biosynth"/>
</dbReference>
<dbReference type="InterPro" id="IPR045851">
    <property type="entry name" value="AMP-bd_C_sf"/>
</dbReference>
<sequence length="424" mass="47851">MNLDNFEKVKKILEFTYQNSSFYNDKYKGHDINSINTFEDFSKLPLLTAEEITLNSKEMIPSTVRPYRVSSSSGTLGKPKVIYRDEKDTDRGISKLVELLKMAKVTCSDSIMIGQPFEMAHFGYLVFEAARILKIQSIPIGISISNEAFLESILNFKPTVICTSLSRVLVIIQMLKVRNINELPFVKSVILAGEPVTKEGIDLIQNYFNVYPFNFYGSEETDGLGGDCKQHKGIHFFDDVFYLELLDIPGVAPTKKGNKIGEAVITSLYQIGTPLIRYKLGDIIEIEASNCSCGESYPLVHSIGRAGDAFNIFDGVTILAYQIEKLLKEKLGEIENYQIYISTIVPGLEEIKVKIKLTETPENVSVLENDVQNCLWQSSEDLNSAKEAGALRFRVEINRSEIYVTQRGKTKRIIDLRKEKEETT</sequence>
<reference evidence="1 2" key="1">
    <citation type="submission" date="2021-03" db="EMBL/GenBank/DDBJ databases">
        <title>Enterococcal diversity collection.</title>
        <authorList>
            <person name="Gilmore M.S."/>
            <person name="Schwartzman J."/>
            <person name="Van Tyne D."/>
            <person name="Martin M."/>
            <person name="Earl A.M."/>
            <person name="Manson A.L."/>
            <person name="Straub T."/>
            <person name="Salamzade R."/>
            <person name="Saavedra J."/>
            <person name="Lebreton F."/>
            <person name="Prichula J."/>
            <person name="Schaufler K."/>
            <person name="Gaca A."/>
            <person name="Sgardioli B."/>
            <person name="Wagenaar J."/>
            <person name="Strong T."/>
        </authorList>
    </citation>
    <scope>NUCLEOTIDE SEQUENCE [LARGE SCALE GENOMIC DNA]</scope>
    <source>
        <strain evidence="1 2">DIV0869a</strain>
    </source>
</reference>
<dbReference type="SUPFAM" id="SSF56801">
    <property type="entry name" value="Acetyl-CoA synthetase-like"/>
    <property type="match status" value="1"/>
</dbReference>
<evidence type="ECO:0000313" key="1">
    <source>
        <dbReference type="EMBL" id="MBO0439014.1"/>
    </source>
</evidence>
<name>A0ABS3GX13_9ENTE</name>
<gene>
    <name evidence="1" type="ORF">JZO69_01385</name>
</gene>
<dbReference type="Gene3D" id="3.40.50.12780">
    <property type="entry name" value="N-terminal domain of ligase-like"/>
    <property type="match status" value="1"/>
</dbReference>
<dbReference type="InterPro" id="IPR042099">
    <property type="entry name" value="ANL_N_sf"/>
</dbReference>
<accession>A0ABS3GX13</accession>
<proteinExistence type="predicted"/>
<protein>
    <submittedName>
        <fullName evidence="1">Uncharacterized protein</fullName>
    </submittedName>
</protein>
<comment type="caution">
    <text evidence="1">The sequence shown here is derived from an EMBL/GenBank/DDBJ whole genome shotgun (WGS) entry which is preliminary data.</text>
</comment>